<keyword evidence="4" id="KW-1185">Reference proteome</keyword>
<dbReference type="Pfam" id="PF26456">
    <property type="entry name" value="DUF8135"/>
    <property type="match status" value="1"/>
</dbReference>
<accession>A0A8A2VAR2</accession>
<feature type="compositionally biased region" description="Basic and acidic residues" evidence="1">
    <location>
        <begin position="65"/>
        <end position="82"/>
    </location>
</feature>
<dbReference type="AlphaFoldDB" id="A0A8A2VAR2"/>
<dbReference type="RefSeq" id="WP_207288681.1">
    <property type="nucleotide sequence ID" value="NZ_CP071462.1"/>
</dbReference>
<gene>
    <name evidence="3" type="ORF">J0X25_17095</name>
</gene>
<feature type="region of interest" description="Disordered" evidence="1">
    <location>
        <begin position="1"/>
        <end position="96"/>
    </location>
</feature>
<proteinExistence type="predicted"/>
<feature type="domain" description="DUF8135" evidence="2">
    <location>
        <begin position="97"/>
        <end position="146"/>
    </location>
</feature>
<organism evidence="3 4">
    <name type="scientific">Haloterrigena alkaliphila</name>
    <dbReference type="NCBI Taxonomy" id="2816475"/>
    <lineage>
        <taxon>Archaea</taxon>
        <taxon>Methanobacteriati</taxon>
        <taxon>Methanobacteriota</taxon>
        <taxon>Stenosarchaea group</taxon>
        <taxon>Halobacteria</taxon>
        <taxon>Halobacteriales</taxon>
        <taxon>Natrialbaceae</taxon>
        <taxon>Haloterrigena</taxon>
    </lineage>
</organism>
<evidence type="ECO:0000313" key="4">
    <source>
        <dbReference type="Proteomes" id="UP000663203"/>
    </source>
</evidence>
<dbReference type="Proteomes" id="UP000663203">
    <property type="component" value="Chromosome"/>
</dbReference>
<feature type="compositionally biased region" description="Basic and acidic residues" evidence="1">
    <location>
        <begin position="39"/>
        <end position="55"/>
    </location>
</feature>
<sequence length="153" mass="16936">MTDDDGPEMGADGREPSVDGPATSAGEQAGPLGDLAASVEERRAATEADGAERGSDAAFDDLFDREDVPEIDGERLWERLEADEPDEPTPPDDRDVREIEKATYCHQCEHFADPPAVACTREGTDILELTDRDRFRVVDCPVVLEDERLEERY</sequence>
<reference evidence="3 4" key="1">
    <citation type="submission" date="2021-03" db="EMBL/GenBank/DDBJ databases">
        <title>Haloterrigena longa sp. nov. and Haloterrigena limicola sp. nov., extremely halophilic archaea isolated from a salt lake.</title>
        <authorList>
            <person name="Henglin C."/>
        </authorList>
    </citation>
    <scope>NUCLEOTIDE SEQUENCE [LARGE SCALE GENOMIC DNA]</scope>
    <source>
        <strain evidence="3 4">KZCA68</strain>
    </source>
</reference>
<name>A0A8A2VAR2_9EURY</name>
<evidence type="ECO:0000259" key="2">
    <source>
        <dbReference type="Pfam" id="PF26456"/>
    </source>
</evidence>
<dbReference type="GeneID" id="63189058"/>
<dbReference type="EMBL" id="CP071462">
    <property type="protein sequence ID" value="QSW99073.1"/>
    <property type="molecule type" value="Genomic_DNA"/>
</dbReference>
<evidence type="ECO:0000313" key="3">
    <source>
        <dbReference type="EMBL" id="QSW99073.1"/>
    </source>
</evidence>
<protein>
    <recommendedName>
        <fullName evidence="2">DUF8135 domain-containing protein</fullName>
    </recommendedName>
</protein>
<dbReference type="KEGG" id="hakz:J0X25_17095"/>
<dbReference type="InterPro" id="IPR058448">
    <property type="entry name" value="DUF8135"/>
</dbReference>
<evidence type="ECO:0000256" key="1">
    <source>
        <dbReference type="SAM" id="MobiDB-lite"/>
    </source>
</evidence>